<dbReference type="PANTHER" id="PTHR12725:SF117">
    <property type="entry name" value="HALOACID DEHALOGENASE-LIKE HYDROLASE"/>
    <property type="match status" value="1"/>
</dbReference>
<dbReference type="SFLD" id="SFLDG01129">
    <property type="entry name" value="C1.5:_HAD__Beta-PGM__Phosphata"/>
    <property type="match status" value="1"/>
</dbReference>
<dbReference type="InterPro" id="IPR023214">
    <property type="entry name" value="HAD_sf"/>
</dbReference>
<dbReference type="InterPro" id="IPR036412">
    <property type="entry name" value="HAD-like_sf"/>
</dbReference>
<dbReference type="Proteomes" id="UP000676409">
    <property type="component" value="Chromosome"/>
</dbReference>
<dbReference type="Gene3D" id="3.40.50.1000">
    <property type="entry name" value="HAD superfamily/HAD-like"/>
    <property type="match status" value="1"/>
</dbReference>
<protein>
    <submittedName>
        <fullName evidence="1">Pyrimidine 5'-nucleotidase</fullName>
    </submittedName>
</protein>
<gene>
    <name evidence="1" type="ORF">KCG34_21905</name>
</gene>
<dbReference type="Pfam" id="PF00702">
    <property type="entry name" value="Hydrolase"/>
    <property type="match status" value="1"/>
</dbReference>
<accession>A0A975FZ64</accession>
<dbReference type="SUPFAM" id="SSF56784">
    <property type="entry name" value="HAD-like"/>
    <property type="match status" value="1"/>
</dbReference>
<dbReference type="NCBIfam" id="TIGR01509">
    <property type="entry name" value="HAD-SF-IA-v3"/>
    <property type="match status" value="1"/>
</dbReference>
<sequence length="223" mass="24763">MTPESSPDLAHIDVWLFDLDNTLYPAECEFMALIEARMTDFMQRETGLERTEARALQKKYLHEHGTTLAGLMANHGVDPELFLDEVHDVSMDGLTPDPALRAAIERLPGRRLIFTNGDARHADRVLEKLDLADQFEAVFHIASADYVPKPNPGTFRRMIEAHDIDPLATCFFEDSEKNLAPAAGLGMTTVLVGAHAARSDAAFVQYRTETLAPFLAAARLKQS</sequence>
<dbReference type="CDD" id="cd02604">
    <property type="entry name" value="HAD_5NT"/>
    <property type="match status" value="1"/>
</dbReference>
<reference evidence="1" key="1">
    <citation type="submission" date="2021-04" db="EMBL/GenBank/DDBJ databases">
        <title>The complete genome sequence of Caulobacter sp. S6.</title>
        <authorList>
            <person name="Tang Y."/>
            <person name="Ouyang W."/>
            <person name="Liu Q."/>
            <person name="Huang B."/>
            <person name="Guo Z."/>
            <person name="Lei P."/>
        </authorList>
    </citation>
    <scope>NUCLEOTIDE SEQUENCE</scope>
    <source>
        <strain evidence="1">S6</strain>
    </source>
</reference>
<keyword evidence="2" id="KW-1185">Reference proteome</keyword>
<name>A0A975FZ64_9CAUL</name>
<proteinExistence type="predicted"/>
<dbReference type="InterPro" id="IPR006439">
    <property type="entry name" value="HAD-SF_hydro_IA"/>
</dbReference>
<dbReference type="NCBIfam" id="TIGR01993">
    <property type="entry name" value="Pyr-5-nucltdase"/>
    <property type="match status" value="1"/>
</dbReference>
<dbReference type="Gene3D" id="1.10.150.450">
    <property type="match status" value="1"/>
</dbReference>
<dbReference type="PANTHER" id="PTHR12725">
    <property type="entry name" value="HALOACID DEHALOGENASE-LIKE HYDROLASE"/>
    <property type="match status" value="1"/>
</dbReference>
<organism evidence="1 2">
    <name type="scientific">Phenylobacterium montanum</name>
    <dbReference type="NCBI Taxonomy" id="2823693"/>
    <lineage>
        <taxon>Bacteria</taxon>
        <taxon>Pseudomonadati</taxon>
        <taxon>Pseudomonadota</taxon>
        <taxon>Alphaproteobacteria</taxon>
        <taxon>Caulobacterales</taxon>
        <taxon>Caulobacteraceae</taxon>
        <taxon>Phenylobacterium</taxon>
    </lineage>
</organism>
<dbReference type="RefSeq" id="WP_211937719.1">
    <property type="nucleotide sequence ID" value="NZ_CP073078.1"/>
</dbReference>
<dbReference type="AlphaFoldDB" id="A0A975FZ64"/>
<dbReference type="SFLD" id="SFLDG01132">
    <property type="entry name" value="C1.5.3:_5'-Nucleotidase_Like"/>
    <property type="match status" value="1"/>
</dbReference>
<evidence type="ECO:0000313" key="1">
    <source>
        <dbReference type="EMBL" id="QUD87669.1"/>
    </source>
</evidence>
<dbReference type="EMBL" id="CP073078">
    <property type="protein sequence ID" value="QUD87669.1"/>
    <property type="molecule type" value="Genomic_DNA"/>
</dbReference>
<dbReference type="SFLD" id="SFLDS00003">
    <property type="entry name" value="Haloacid_Dehalogenase"/>
    <property type="match status" value="1"/>
</dbReference>
<evidence type="ECO:0000313" key="2">
    <source>
        <dbReference type="Proteomes" id="UP000676409"/>
    </source>
</evidence>
<dbReference type="KEGG" id="caul:KCG34_21905"/>
<dbReference type="InterPro" id="IPR010237">
    <property type="entry name" value="Pyr-5-nucltdase"/>
</dbReference>